<dbReference type="Proteomes" id="UP001217918">
    <property type="component" value="Unassembled WGS sequence"/>
</dbReference>
<evidence type="ECO:0000256" key="1">
    <source>
        <dbReference type="SAM" id="MobiDB-lite"/>
    </source>
</evidence>
<reference evidence="2" key="1">
    <citation type="journal article" date="2023" name="Mol. Plant Microbe Interact.">
        <title>Elucidating the Obligate Nature and Biological Capacity of an Invasive Fungal Corn Pathogen.</title>
        <authorList>
            <person name="MacCready J.S."/>
            <person name="Roggenkamp E.M."/>
            <person name="Gdanetz K."/>
            <person name="Chilvers M.I."/>
        </authorList>
    </citation>
    <scope>NUCLEOTIDE SEQUENCE</scope>
    <source>
        <strain evidence="2">PM02</strain>
    </source>
</reference>
<name>A0AAD9I0I7_9PEZI</name>
<keyword evidence="3" id="KW-1185">Reference proteome</keyword>
<organism evidence="2 3">
    <name type="scientific">Phyllachora maydis</name>
    <dbReference type="NCBI Taxonomy" id="1825666"/>
    <lineage>
        <taxon>Eukaryota</taxon>
        <taxon>Fungi</taxon>
        <taxon>Dikarya</taxon>
        <taxon>Ascomycota</taxon>
        <taxon>Pezizomycotina</taxon>
        <taxon>Sordariomycetes</taxon>
        <taxon>Sordariomycetidae</taxon>
        <taxon>Phyllachorales</taxon>
        <taxon>Phyllachoraceae</taxon>
        <taxon>Phyllachora</taxon>
    </lineage>
</organism>
<evidence type="ECO:0000313" key="2">
    <source>
        <dbReference type="EMBL" id="KAK2068978.1"/>
    </source>
</evidence>
<comment type="caution">
    <text evidence="2">The sequence shown here is derived from an EMBL/GenBank/DDBJ whole genome shotgun (WGS) entry which is preliminary data.</text>
</comment>
<dbReference type="EMBL" id="JAQQPM010000002">
    <property type="protein sequence ID" value="KAK2068978.1"/>
    <property type="molecule type" value="Genomic_DNA"/>
</dbReference>
<evidence type="ECO:0000313" key="3">
    <source>
        <dbReference type="Proteomes" id="UP001217918"/>
    </source>
</evidence>
<accession>A0AAD9I0I7</accession>
<gene>
    <name evidence="2" type="ORF">P8C59_003588</name>
</gene>
<proteinExistence type="predicted"/>
<feature type="compositionally biased region" description="Polar residues" evidence="1">
    <location>
        <begin position="133"/>
        <end position="149"/>
    </location>
</feature>
<feature type="region of interest" description="Disordered" evidence="1">
    <location>
        <begin position="1"/>
        <end position="157"/>
    </location>
</feature>
<sequence length="333" mass="38000">MSCTHRRSRSHHDAARFAPPGTSSGSPQPQHTSRSRRETQDGDNVGPASSRDGGDHAQRKVSSSAAPPIQVVPGSYPDDDDDDEPRDSHDFPIGTNRPDRQSAMGPAHSPPQNQRRGRRDAAEKEAGGKSSADRQTSINTNWQSPNNHSNHAKHFRTHWKRNKTLVDSWARQTPRERDEIYEDTMRQSDAARRTSIRAVITARHWVVPEEFDKVVGMAEGVACLYFFDRTAYDPDLAAWLDIVDNYIWSYFMTDAYPFGYTKWTKPPKNHISVPIYQAFLDERLNRPKRNRRSPIPVHDDWAEVEGILIYYDSCNRRVKQQVKGTLVGKIKQN</sequence>
<feature type="compositionally biased region" description="Basic residues" evidence="1">
    <location>
        <begin position="1"/>
        <end position="10"/>
    </location>
</feature>
<protein>
    <submittedName>
        <fullName evidence="2">Uncharacterized protein</fullName>
    </submittedName>
</protein>
<feature type="compositionally biased region" description="Low complexity" evidence="1">
    <location>
        <begin position="19"/>
        <end position="30"/>
    </location>
</feature>
<dbReference type="AlphaFoldDB" id="A0AAD9I0I7"/>